<dbReference type="EMBL" id="HBUE01129822">
    <property type="protein sequence ID" value="CAG6495838.1"/>
    <property type="molecule type" value="Transcribed_RNA"/>
</dbReference>
<accession>A0A8D8G6I2</accession>
<protein>
    <submittedName>
        <fullName evidence="1">(northern house mosquito) hypothetical protein</fullName>
    </submittedName>
</protein>
<evidence type="ECO:0000313" key="1">
    <source>
        <dbReference type="EMBL" id="CAG6495838.1"/>
    </source>
</evidence>
<dbReference type="AlphaFoldDB" id="A0A8D8G6I2"/>
<name>A0A8D8G6I2_CULPI</name>
<sequence length="185" mass="20575">MAHVVRLVGVLESATNPQSAICVDERKQSLELAVAWKRCVLDQAINFRLEAVVLSRSRQLQASVVDLLRRQRSFQLGRVGATSQRVEPQTVDPAQDAPNVSQIRIAVEQEGQRFVIAPGRRHGAREQAGDRSPHLQQLILFDLAQWFNAPVILDLFQPAGAVKQGVHQQLKRRDSPGRAVGRVVL</sequence>
<proteinExistence type="predicted"/>
<reference evidence="1" key="1">
    <citation type="submission" date="2021-05" db="EMBL/GenBank/DDBJ databases">
        <authorList>
            <person name="Alioto T."/>
            <person name="Alioto T."/>
            <person name="Gomez Garrido J."/>
        </authorList>
    </citation>
    <scope>NUCLEOTIDE SEQUENCE</scope>
</reference>
<organism evidence="1">
    <name type="scientific">Culex pipiens</name>
    <name type="common">House mosquito</name>
    <dbReference type="NCBI Taxonomy" id="7175"/>
    <lineage>
        <taxon>Eukaryota</taxon>
        <taxon>Metazoa</taxon>
        <taxon>Ecdysozoa</taxon>
        <taxon>Arthropoda</taxon>
        <taxon>Hexapoda</taxon>
        <taxon>Insecta</taxon>
        <taxon>Pterygota</taxon>
        <taxon>Neoptera</taxon>
        <taxon>Endopterygota</taxon>
        <taxon>Diptera</taxon>
        <taxon>Nematocera</taxon>
        <taxon>Culicoidea</taxon>
        <taxon>Culicidae</taxon>
        <taxon>Culicinae</taxon>
        <taxon>Culicini</taxon>
        <taxon>Culex</taxon>
        <taxon>Culex</taxon>
    </lineage>
</organism>